<dbReference type="STRING" id="93759.A0A1R3HF77"/>
<keyword evidence="3" id="KW-0863">Zinc-finger</keyword>
<evidence type="ECO:0000259" key="5">
    <source>
        <dbReference type="PROSITE" id="PS50081"/>
    </source>
</evidence>
<dbReference type="InterPro" id="IPR001965">
    <property type="entry name" value="Znf_PHD"/>
</dbReference>
<feature type="domain" description="Phorbol-ester/DAG-type" evidence="5">
    <location>
        <begin position="21"/>
        <end position="70"/>
    </location>
</feature>
<evidence type="ECO:0000256" key="4">
    <source>
        <dbReference type="ARBA" id="ARBA00022833"/>
    </source>
</evidence>
<dbReference type="Pfam" id="PF03107">
    <property type="entry name" value="C1_2"/>
    <property type="match status" value="8"/>
</dbReference>
<dbReference type="InterPro" id="IPR053192">
    <property type="entry name" value="Vacuole_Formation_Reg"/>
</dbReference>
<evidence type="ECO:0000256" key="1">
    <source>
        <dbReference type="ARBA" id="ARBA00022723"/>
    </source>
</evidence>
<dbReference type="PANTHER" id="PTHR32410">
    <property type="entry name" value="CYSTEINE/HISTIDINE-RICH C1 DOMAIN FAMILY PROTEIN"/>
    <property type="match status" value="1"/>
</dbReference>
<dbReference type="PANTHER" id="PTHR32410:SF216">
    <property type="entry name" value="PHORBOL-ESTER_DAG-TYPE DOMAIN-CONTAINING PROTEIN"/>
    <property type="match status" value="1"/>
</dbReference>
<proteinExistence type="predicted"/>
<dbReference type="SMART" id="SM00249">
    <property type="entry name" value="PHD"/>
    <property type="match status" value="5"/>
</dbReference>
<sequence>MSESKELLNLTPEQLFSHDHPMEFTEEHKKGSDEVYCSRCGDPIEGSCYSCSYCKFYLHETCSDLPLNINHPLHEHALNLQVKSPYPTQPACDLCFDGEGFFYHCSSCQFDLDIKCALSPEFISGDFTKLEHFSHPHPLILVPTHNNKRERFICAVCDEPTSGLVYCCMDCEFYLHKRCTELPPEITHPYHRKHPLALLANPPVHQAGCSCYLCKNPYQGFIYHCSRCEFGIKIKHILPIQPENEIHEHTFILLPKPISFFCDACGTDGDCISYICTVCNLAVHKECMLLPQIIKIPRHMHPISHVYYLPENEDKQWDCKICYNEVKTEYGSYYCSDCNYIVHVNCLRERDWLKMGVRDVSSQQTMGLTPNDYSIISAEDVTATEIKHFNHEHNLMLIEEMIDGKYCDACMVIISGPFYSCKQCDFFLHKSCAKLPMKTRFWFSWSEYLLQEYSIFRCHYCEFLVSGLHYMSERKTTICCLQCCAVPDFFAHRGHEHPIFFDSKYKGNCTGCGDEMYSGFRCKNNDFAMDYQCIALPKTIKHKGDKHPLKLTYHDCDDPSQYYCDICEEKRDPAYWFYSCTACNFTAHAKCTLGNHPFINQGIAATFKCHPHPLVTVRKVYYYPSCEECHKPCLDLALECTEPSCNYIIHWDCSYRIDSQNL</sequence>
<keyword evidence="2" id="KW-0677">Repeat</keyword>
<reference evidence="7" key="1">
    <citation type="submission" date="2013-09" db="EMBL/GenBank/DDBJ databases">
        <title>Corchorus olitorius genome sequencing.</title>
        <authorList>
            <person name="Alam M."/>
            <person name="Haque M.S."/>
            <person name="Islam M.S."/>
            <person name="Emdad E.M."/>
            <person name="Islam M.M."/>
            <person name="Ahmed B."/>
            <person name="Halim A."/>
            <person name="Hossen Q.M.M."/>
            <person name="Hossain M.Z."/>
            <person name="Ahmed R."/>
            <person name="Khan M.M."/>
            <person name="Islam R."/>
            <person name="Rashid M.M."/>
            <person name="Khan S.A."/>
            <person name="Rahman M.S."/>
            <person name="Alam M."/>
            <person name="Yahiya A.S."/>
            <person name="Khan M.S."/>
            <person name="Azam M.S."/>
            <person name="Haque T."/>
            <person name="Lashkar M.Z.H."/>
            <person name="Akhand A.I."/>
            <person name="Morshed G."/>
            <person name="Roy S."/>
            <person name="Uddin K.S."/>
            <person name="Rabeya T."/>
            <person name="Hossain A.S."/>
            <person name="Chowdhury A."/>
            <person name="Snigdha A.R."/>
            <person name="Mortoza M.S."/>
            <person name="Matin S.A."/>
            <person name="Hoque S.M.E."/>
            <person name="Islam M.K."/>
            <person name="Roy D.K."/>
            <person name="Haider R."/>
            <person name="Moosa M.M."/>
            <person name="Elias S.M."/>
            <person name="Hasan A.M."/>
            <person name="Jahan S."/>
            <person name="Shafiuddin M."/>
            <person name="Mahmood N."/>
            <person name="Shommy N.S."/>
        </authorList>
    </citation>
    <scope>NUCLEOTIDE SEQUENCE [LARGE SCALE GENOMIC DNA]</scope>
    <source>
        <strain evidence="7">cv. O-4</strain>
    </source>
</reference>
<comment type="caution">
    <text evidence="6">The sequence shown here is derived from an EMBL/GenBank/DDBJ whole genome shotgun (WGS) entry which is preliminary data.</text>
</comment>
<keyword evidence="1" id="KW-0479">Metal-binding</keyword>
<evidence type="ECO:0000256" key="2">
    <source>
        <dbReference type="ARBA" id="ARBA00022737"/>
    </source>
</evidence>
<keyword evidence="4" id="KW-0862">Zinc</keyword>
<evidence type="ECO:0000256" key="3">
    <source>
        <dbReference type="ARBA" id="ARBA00022771"/>
    </source>
</evidence>
<dbReference type="AlphaFoldDB" id="A0A1R3HF77"/>
<protein>
    <submittedName>
        <fullName evidence="6">Zinc finger, PHD-type</fullName>
    </submittedName>
</protein>
<evidence type="ECO:0000313" key="7">
    <source>
        <dbReference type="Proteomes" id="UP000187203"/>
    </source>
</evidence>
<dbReference type="SUPFAM" id="SSF57889">
    <property type="entry name" value="Cysteine-rich domain"/>
    <property type="match status" value="5"/>
</dbReference>
<dbReference type="InterPro" id="IPR046349">
    <property type="entry name" value="C1-like_sf"/>
</dbReference>
<accession>A0A1R3HF77</accession>
<dbReference type="Proteomes" id="UP000187203">
    <property type="component" value="Unassembled WGS sequence"/>
</dbReference>
<dbReference type="PROSITE" id="PS50081">
    <property type="entry name" value="ZF_DAG_PE_2"/>
    <property type="match status" value="1"/>
</dbReference>
<dbReference type="OrthoDB" id="938199at2759"/>
<dbReference type="SMART" id="SM00109">
    <property type="entry name" value="C1"/>
    <property type="match status" value="6"/>
</dbReference>
<gene>
    <name evidence="6" type="ORF">COLO4_29323</name>
</gene>
<keyword evidence="7" id="KW-1185">Reference proteome</keyword>
<name>A0A1R3HF77_9ROSI</name>
<evidence type="ECO:0000313" key="6">
    <source>
        <dbReference type="EMBL" id="OMO68961.1"/>
    </source>
</evidence>
<dbReference type="EMBL" id="AWUE01020319">
    <property type="protein sequence ID" value="OMO68961.1"/>
    <property type="molecule type" value="Genomic_DNA"/>
</dbReference>
<dbReference type="InterPro" id="IPR002219">
    <property type="entry name" value="PKC_DAG/PE"/>
</dbReference>
<dbReference type="InterPro" id="IPR004146">
    <property type="entry name" value="DC1"/>
</dbReference>
<organism evidence="6 7">
    <name type="scientific">Corchorus olitorius</name>
    <dbReference type="NCBI Taxonomy" id="93759"/>
    <lineage>
        <taxon>Eukaryota</taxon>
        <taxon>Viridiplantae</taxon>
        <taxon>Streptophyta</taxon>
        <taxon>Embryophyta</taxon>
        <taxon>Tracheophyta</taxon>
        <taxon>Spermatophyta</taxon>
        <taxon>Magnoliopsida</taxon>
        <taxon>eudicotyledons</taxon>
        <taxon>Gunneridae</taxon>
        <taxon>Pentapetalae</taxon>
        <taxon>rosids</taxon>
        <taxon>malvids</taxon>
        <taxon>Malvales</taxon>
        <taxon>Malvaceae</taxon>
        <taxon>Grewioideae</taxon>
        <taxon>Apeibeae</taxon>
        <taxon>Corchorus</taxon>
    </lineage>
</organism>
<dbReference type="GO" id="GO:0008270">
    <property type="term" value="F:zinc ion binding"/>
    <property type="evidence" value="ECO:0007669"/>
    <property type="project" value="UniProtKB-KW"/>
</dbReference>